<reference evidence="1 2" key="1">
    <citation type="submission" date="2024-02" db="EMBL/GenBank/DDBJ databases">
        <authorList>
            <person name="Chen Y."/>
            <person name="Shah S."/>
            <person name="Dougan E. K."/>
            <person name="Thang M."/>
            <person name="Chan C."/>
        </authorList>
    </citation>
    <scope>NUCLEOTIDE SEQUENCE [LARGE SCALE GENOMIC DNA]</scope>
</reference>
<sequence length="114" mass="12833">MKLFGLKNCDTCHKALKALRAAGHEPDFHDVRVDGVEKAYLTKWAKATGWEQLLNTRSTTWRGLSDKDKANVDEKKAIALMEEHPALIKRPVIECPKHGISVGWTKDVQNALLK</sequence>
<protein>
    <submittedName>
        <fullName evidence="1">Protein YffB</fullName>
    </submittedName>
</protein>
<evidence type="ECO:0000313" key="1">
    <source>
        <dbReference type="EMBL" id="CAK9039510.1"/>
    </source>
</evidence>
<dbReference type="PANTHER" id="PTHR30041:SF8">
    <property type="entry name" value="PROTEIN YFFB"/>
    <property type="match status" value="1"/>
</dbReference>
<dbReference type="InterPro" id="IPR036249">
    <property type="entry name" value="Thioredoxin-like_sf"/>
</dbReference>
<proteinExistence type="predicted"/>
<dbReference type="PANTHER" id="PTHR30041">
    <property type="entry name" value="ARSENATE REDUCTASE"/>
    <property type="match status" value="1"/>
</dbReference>
<accession>A0ABP0LJY3</accession>
<dbReference type="NCBIfam" id="TIGR01617">
    <property type="entry name" value="arsC_related"/>
    <property type="match status" value="1"/>
</dbReference>
<dbReference type="Gene3D" id="3.40.30.10">
    <property type="entry name" value="Glutaredoxin"/>
    <property type="match status" value="1"/>
</dbReference>
<keyword evidence="2" id="KW-1185">Reference proteome</keyword>
<dbReference type="EMBL" id="CAXAMM010016668">
    <property type="protein sequence ID" value="CAK9039510.1"/>
    <property type="molecule type" value="Genomic_DNA"/>
</dbReference>
<dbReference type="InterPro" id="IPR006504">
    <property type="entry name" value="Tscrpt_reg_Spx/MgsR"/>
</dbReference>
<dbReference type="InterPro" id="IPR006660">
    <property type="entry name" value="Arsenate_reductase-like"/>
</dbReference>
<dbReference type="Proteomes" id="UP001642464">
    <property type="component" value="Unassembled WGS sequence"/>
</dbReference>
<dbReference type="Pfam" id="PF03960">
    <property type="entry name" value="ArsC"/>
    <property type="match status" value="1"/>
</dbReference>
<comment type="caution">
    <text evidence="1">The sequence shown here is derived from an EMBL/GenBank/DDBJ whole genome shotgun (WGS) entry which is preliminary data.</text>
</comment>
<dbReference type="PROSITE" id="PS51353">
    <property type="entry name" value="ARSC"/>
    <property type="match status" value="1"/>
</dbReference>
<organism evidence="1 2">
    <name type="scientific">Durusdinium trenchii</name>
    <dbReference type="NCBI Taxonomy" id="1381693"/>
    <lineage>
        <taxon>Eukaryota</taxon>
        <taxon>Sar</taxon>
        <taxon>Alveolata</taxon>
        <taxon>Dinophyceae</taxon>
        <taxon>Suessiales</taxon>
        <taxon>Symbiodiniaceae</taxon>
        <taxon>Durusdinium</taxon>
    </lineage>
</organism>
<evidence type="ECO:0000313" key="2">
    <source>
        <dbReference type="Proteomes" id="UP001642464"/>
    </source>
</evidence>
<gene>
    <name evidence="1" type="ORF">SCF082_LOCUS23120</name>
</gene>
<name>A0ABP0LJY3_9DINO</name>
<dbReference type="SUPFAM" id="SSF52833">
    <property type="entry name" value="Thioredoxin-like"/>
    <property type="match status" value="1"/>
</dbReference>